<dbReference type="AlphaFoldDB" id="A0A7C9BLB5"/>
<keyword evidence="3" id="KW-1185">Reference proteome</keyword>
<organism evidence="2 3">
    <name type="scientific">Salmonirosea aquatica</name>
    <dbReference type="NCBI Taxonomy" id="2654236"/>
    <lineage>
        <taxon>Bacteria</taxon>
        <taxon>Pseudomonadati</taxon>
        <taxon>Bacteroidota</taxon>
        <taxon>Cytophagia</taxon>
        <taxon>Cytophagales</taxon>
        <taxon>Spirosomataceae</taxon>
        <taxon>Salmonirosea</taxon>
    </lineage>
</organism>
<protein>
    <recommendedName>
        <fullName evidence="4">Lipopolysaccharide biosynthesis protein</fullName>
    </recommendedName>
</protein>
<dbReference type="RefSeq" id="WP_152764976.1">
    <property type="nucleotide sequence ID" value="NZ_WHLY01000002.1"/>
</dbReference>
<dbReference type="Proteomes" id="UP000479293">
    <property type="component" value="Unassembled WGS sequence"/>
</dbReference>
<gene>
    <name evidence="2" type="ORF">GBK04_26455</name>
</gene>
<comment type="caution">
    <text evidence="2">The sequence shown here is derived from an EMBL/GenBank/DDBJ whole genome shotgun (WGS) entry which is preliminary data.</text>
</comment>
<dbReference type="PANTHER" id="PTHR32309:SF31">
    <property type="entry name" value="CAPSULAR EXOPOLYSACCHARIDE FAMILY"/>
    <property type="match status" value="1"/>
</dbReference>
<evidence type="ECO:0008006" key="4">
    <source>
        <dbReference type="Google" id="ProtNLM"/>
    </source>
</evidence>
<accession>A0A7C9BLB5</accession>
<keyword evidence="1" id="KW-0812">Transmembrane</keyword>
<evidence type="ECO:0000313" key="3">
    <source>
        <dbReference type="Proteomes" id="UP000479293"/>
    </source>
</evidence>
<dbReference type="PANTHER" id="PTHR32309">
    <property type="entry name" value="TYROSINE-PROTEIN KINASE"/>
    <property type="match status" value="1"/>
</dbReference>
<reference evidence="2 3" key="1">
    <citation type="submission" date="2019-10" db="EMBL/GenBank/DDBJ databases">
        <title>Draft Genome Sequence of Cytophagaceae sp. SJW1-29.</title>
        <authorList>
            <person name="Choi A."/>
        </authorList>
    </citation>
    <scope>NUCLEOTIDE SEQUENCE [LARGE SCALE GENOMIC DNA]</scope>
    <source>
        <strain evidence="2 3">SJW1-29</strain>
    </source>
</reference>
<feature type="transmembrane region" description="Helical" evidence="1">
    <location>
        <begin position="331"/>
        <end position="350"/>
    </location>
</feature>
<dbReference type="EMBL" id="WHLY01000002">
    <property type="protein sequence ID" value="MPR36774.1"/>
    <property type="molecule type" value="Genomic_DNA"/>
</dbReference>
<keyword evidence="1" id="KW-1133">Transmembrane helix</keyword>
<dbReference type="InterPro" id="IPR050445">
    <property type="entry name" value="Bact_polysacc_biosynth/exp"/>
</dbReference>
<sequence length="359" mass="40537">MAQIVNENLPEDQISPKVVILKMASAKDAIFRNWKLIVLFSLIGYGIGYALDIYLKKPDQFQATILFNLGAGGSSSPQGFGDVAGLLGLNSTPDANIFTGENFFHFVESRPVVQRALMKEVEVNNKKMLLANFYIDSSGILEREWENVPKYQKFHFTKKDPEKFTPQEQMALNDVVDGMRIATDVYQPDRKSSFIMIQVGMEDPLLAELWANTLLETVEEVYTENLTSKTRKTLTLLKNRADSLSRILGGTENRLARQVDYSSIITDPMGKVQVNKLQRSSEFVQQLYVEAMRNVEAMKVSLVREAPLFTIIEPVKKPIDRKADDAKRAQIGLLIGLALAFVFVYFKGVYSTIMEDTRV</sequence>
<evidence type="ECO:0000256" key="1">
    <source>
        <dbReference type="SAM" id="Phobius"/>
    </source>
</evidence>
<evidence type="ECO:0000313" key="2">
    <source>
        <dbReference type="EMBL" id="MPR36774.1"/>
    </source>
</evidence>
<proteinExistence type="predicted"/>
<feature type="transmembrane region" description="Helical" evidence="1">
    <location>
        <begin position="36"/>
        <end position="55"/>
    </location>
</feature>
<keyword evidence="1" id="KW-0472">Membrane</keyword>
<name>A0A7C9BLB5_9BACT</name>